<proteinExistence type="predicted"/>
<evidence type="ECO:0000259" key="1">
    <source>
        <dbReference type="Pfam" id="PF26061"/>
    </source>
</evidence>
<evidence type="ECO:0000313" key="2">
    <source>
        <dbReference type="EMBL" id="WEK46137.1"/>
    </source>
</evidence>
<accession>A0AAJ5X5E9</accession>
<dbReference type="Proteomes" id="UP001218362">
    <property type="component" value="Chromosome"/>
</dbReference>
<name>A0AAJ5X5E9_9SPHN</name>
<dbReference type="Pfam" id="PF26061">
    <property type="entry name" value="DUF8021"/>
    <property type="match status" value="1"/>
</dbReference>
<reference evidence="2" key="1">
    <citation type="submission" date="2023-03" db="EMBL/GenBank/DDBJ databases">
        <title>Andean soil-derived lignocellulolytic bacterial consortium as a source of novel taxa and putative plastic-active enzymes.</title>
        <authorList>
            <person name="Diaz-Garcia L."/>
            <person name="Chuvochina M."/>
            <person name="Feuerriegel G."/>
            <person name="Bunk B."/>
            <person name="Sproer C."/>
            <person name="Streit W.R."/>
            <person name="Rodriguez L.M."/>
            <person name="Overmann J."/>
            <person name="Jimenez D.J."/>
        </authorList>
    </citation>
    <scope>NUCLEOTIDE SEQUENCE</scope>
    <source>
        <strain evidence="2">MAG 26</strain>
    </source>
</reference>
<sequence length="288" mass="31946">MTTTRLELERERLTRVMADYLDALVRHDAGAVRIAPVVRNTENTIALPVGTGLWRTIRAHRSGGHVFVDSVAGEVEYWGTVDENGSDTIFGVRLRVEGTTITEIETLAVRGSPGKFFEPEIVSQAEPGFHAPIPEAERRPRAELVAIVDLYFDAIEQSDGGRLPVIGDCRRLVNGTLDSVMDADLLDPLDAHRALGVEEQMDAGNYAYIEALRGRRYPIVDEERGLVICHLLFDHPGDRQRADGELVYHTPNTMIVFEVFKIRDGILEEVWAIGTALPYGIGSGWSAR</sequence>
<dbReference type="EMBL" id="CP119316">
    <property type="protein sequence ID" value="WEK46137.1"/>
    <property type="molecule type" value="Genomic_DNA"/>
</dbReference>
<evidence type="ECO:0000313" key="3">
    <source>
        <dbReference type="Proteomes" id="UP001218362"/>
    </source>
</evidence>
<dbReference type="InterPro" id="IPR058334">
    <property type="entry name" value="DUF8021"/>
</dbReference>
<dbReference type="KEGG" id="acob:P0Y56_14100"/>
<feature type="domain" description="DUF8021" evidence="1">
    <location>
        <begin position="137"/>
        <end position="272"/>
    </location>
</feature>
<organism evidence="2 3">
    <name type="scientific">Candidatus Andeanibacterium colombiense</name>
    <dbReference type="NCBI Taxonomy" id="3121345"/>
    <lineage>
        <taxon>Bacteria</taxon>
        <taxon>Pseudomonadati</taxon>
        <taxon>Pseudomonadota</taxon>
        <taxon>Alphaproteobacteria</taxon>
        <taxon>Sphingomonadales</taxon>
        <taxon>Sphingomonadaceae</taxon>
        <taxon>Candidatus Andeanibacterium</taxon>
    </lineage>
</organism>
<dbReference type="AlphaFoldDB" id="A0AAJ5X5E9"/>
<gene>
    <name evidence="2" type="ORF">P0Y56_14100</name>
</gene>
<protein>
    <recommendedName>
        <fullName evidence="1">DUF8021 domain-containing protein</fullName>
    </recommendedName>
</protein>